<evidence type="ECO:0000313" key="3">
    <source>
        <dbReference type="EMBL" id="KAF2018255.1"/>
    </source>
</evidence>
<dbReference type="PANTHER" id="PTHR33112">
    <property type="entry name" value="DOMAIN PROTEIN, PUTATIVE-RELATED"/>
    <property type="match status" value="1"/>
</dbReference>
<reference evidence="3" key="1">
    <citation type="journal article" date="2020" name="Stud. Mycol.">
        <title>101 Dothideomycetes genomes: a test case for predicting lifestyles and emergence of pathogens.</title>
        <authorList>
            <person name="Haridas S."/>
            <person name="Albert R."/>
            <person name="Binder M."/>
            <person name="Bloem J."/>
            <person name="Labutti K."/>
            <person name="Salamov A."/>
            <person name="Andreopoulos B."/>
            <person name="Baker S."/>
            <person name="Barry K."/>
            <person name="Bills G."/>
            <person name="Bluhm B."/>
            <person name="Cannon C."/>
            <person name="Castanera R."/>
            <person name="Culley D."/>
            <person name="Daum C."/>
            <person name="Ezra D."/>
            <person name="Gonzalez J."/>
            <person name="Henrissat B."/>
            <person name="Kuo A."/>
            <person name="Liang C."/>
            <person name="Lipzen A."/>
            <person name="Lutzoni F."/>
            <person name="Magnuson J."/>
            <person name="Mondo S."/>
            <person name="Nolan M."/>
            <person name="Ohm R."/>
            <person name="Pangilinan J."/>
            <person name="Park H.-J."/>
            <person name="Ramirez L."/>
            <person name="Alfaro M."/>
            <person name="Sun H."/>
            <person name="Tritt A."/>
            <person name="Yoshinaga Y."/>
            <person name="Zwiers L.-H."/>
            <person name="Turgeon B."/>
            <person name="Goodwin S."/>
            <person name="Spatafora J."/>
            <person name="Crous P."/>
            <person name="Grigoriev I."/>
        </authorList>
    </citation>
    <scope>NUCLEOTIDE SEQUENCE</scope>
    <source>
        <strain evidence="3">CBS 175.79</strain>
    </source>
</reference>
<evidence type="ECO:0000259" key="2">
    <source>
        <dbReference type="Pfam" id="PF06985"/>
    </source>
</evidence>
<dbReference type="Proteomes" id="UP000799778">
    <property type="component" value="Unassembled WGS sequence"/>
</dbReference>
<organism evidence="3 4">
    <name type="scientific">Aaosphaeria arxii CBS 175.79</name>
    <dbReference type="NCBI Taxonomy" id="1450172"/>
    <lineage>
        <taxon>Eukaryota</taxon>
        <taxon>Fungi</taxon>
        <taxon>Dikarya</taxon>
        <taxon>Ascomycota</taxon>
        <taxon>Pezizomycotina</taxon>
        <taxon>Dothideomycetes</taxon>
        <taxon>Pleosporomycetidae</taxon>
        <taxon>Pleosporales</taxon>
        <taxon>Pleosporales incertae sedis</taxon>
        <taxon>Aaosphaeria</taxon>
    </lineage>
</organism>
<proteinExistence type="predicted"/>
<gene>
    <name evidence="3" type="ORF">BU24DRAFT_345832</name>
</gene>
<dbReference type="RefSeq" id="XP_033386594.1">
    <property type="nucleotide sequence ID" value="XM_033523460.1"/>
</dbReference>
<dbReference type="EMBL" id="ML978068">
    <property type="protein sequence ID" value="KAF2018255.1"/>
    <property type="molecule type" value="Genomic_DNA"/>
</dbReference>
<dbReference type="AlphaFoldDB" id="A0A6A5XY49"/>
<dbReference type="GeneID" id="54280857"/>
<accession>A0A6A5XY49</accession>
<dbReference type="InterPro" id="IPR010730">
    <property type="entry name" value="HET"/>
</dbReference>
<name>A0A6A5XY49_9PLEO</name>
<protein>
    <submittedName>
        <fullName evidence="3">HET-domain-containing protein</fullName>
    </submittedName>
</protein>
<sequence length="666" mass="73926">MPRSIPSRKIGGPRTQTRSKCSRCHNLDPREHANTLYPKDNSANKNYAVLNLVIDALGLSKAATPPYTGSGCRFCKVLAQALDAFSKVWRDFRGRILVEIKEKGTIKVVLDKEEWKHESIEIYAISEARSPWPMLGAARRIPIDSGSDETFDFARRCIQDCLTNPKHEACRRTSTSTVLGPKRLIDVGRVGRPIRLIDTHEKKAQYAALSHCWGKGPTLTATKSNWQKLSSNIPFDALPSLFQDAIIITRQLGLRYLWIDSLCIIQDSVRDWETESTKMGSIYENGHITISATSSGDGSAHCLQERRKPVKISYENTKGKEHIMGARLVLEHHPNLEECEPAKPFGPLTKRAWTLQEHVLSTRVLHYTPTELLFECKTSYRCECLPARKNYPTTPALIPKALSSLKTNKKHDGIWDVWQRILETYSHRNLTVASDKLPAISGIAKTIQKATGSSYLGGLWADHLASDLLWNSMLPRTGEGTSYALESYRAPTFSWASVDAPITYYAPDDDERLHFKSLLKIITTTISPAGLNPLGTVSAGSIRILGPCITATLASEHGAEGNCTYTLLIKGTSAMQMLPDSFLVEREICTAAGETQKTVRRARSGDELVNFKTPVLCLGVGLYDHWIGGLVLGISSRDPEAWERLGTFSAGTEVFASAEKQELTMV</sequence>
<feature type="domain" description="Heterokaryon incompatibility" evidence="2">
    <location>
        <begin position="206"/>
        <end position="357"/>
    </location>
</feature>
<keyword evidence="4" id="KW-1185">Reference proteome</keyword>
<feature type="region of interest" description="Disordered" evidence="1">
    <location>
        <begin position="1"/>
        <end position="25"/>
    </location>
</feature>
<evidence type="ECO:0000256" key="1">
    <source>
        <dbReference type="SAM" id="MobiDB-lite"/>
    </source>
</evidence>
<dbReference type="Pfam" id="PF06985">
    <property type="entry name" value="HET"/>
    <property type="match status" value="1"/>
</dbReference>
<dbReference type="OrthoDB" id="5125733at2759"/>
<dbReference type="PANTHER" id="PTHR33112:SF9">
    <property type="entry name" value="HETEROKARYON INCOMPATIBILITY DOMAIN-CONTAINING PROTEIN"/>
    <property type="match status" value="1"/>
</dbReference>
<evidence type="ECO:0000313" key="4">
    <source>
        <dbReference type="Proteomes" id="UP000799778"/>
    </source>
</evidence>